<organism evidence="2 3">
    <name type="scientific">Mucilaginibacter pedocola</name>
    <dbReference type="NCBI Taxonomy" id="1792845"/>
    <lineage>
        <taxon>Bacteria</taxon>
        <taxon>Pseudomonadati</taxon>
        <taxon>Bacteroidota</taxon>
        <taxon>Sphingobacteriia</taxon>
        <taxon>Sphingobacteriales</taxon>
        <taxon>Sphingobacteriaceae</taxon>
        <taxon>Mucilaginibacter</taxon>
    </lineage>
</organism>
<dbReference type="Gene3D" id="3.40.50.1110">
    <property type="entry name" value="SGNH hydrolase"/>
    <property type="match status" value="1"/>
</dbReference>
<accession>A0A1S9PL46</accession>
<protein>
    <recommendedName>
        <fullName evidence="1">SGNH hydrolase-type esterase domain-containing protein</fullName>
    </recommendedName>
</protein>
<proteinExistence type="predicted"/>
<dbReference type="PROSITE" id="PS51257">
    <property type="entry name" value="PROKAR_LIPOPROTEIN"/>
    <property type="match status" value="1"/>
</dbReference>
<dbReference type="SUPFAM" id="SSF52266">
    <property type="entry name" value="SGNH hydrolase"/>
    <property type="match status" value="1"/>
</dbReference>
<feature type="domain" description="SGNH hydrolase-type esterase" evidence="1">
    <location>
        <begin position="56"/>
        <end position="242"/>
    </location>
</feature>
<dbReference type="STRING" id="1792845.BC343_00810"/>
<evidence type="ECO:0000313" key="3">
    <source>
        <dbReference type="Proteomes" id="UP000189739"/>
    </source>
</evidence>
<dbReference type="Pfam" id="PF13472">
    <property type="entry name" value="Lipase_GDSL_2"/>
    <property type="match status" value="1"/>
</dbReference>
<comment type="caution">
    <text evidence="2">The sequence shown here is derived from an EMBL/GenBank/DDBJ whole genome shotgun (WGS) entry which is preliminary data.</text>
</comment>
<dbReference type="Proteomes" id="UP000189739">
    <property type="component" value="Unassembled WGS sequence"/>
</dbReference>
<dbReference type="AlphaFoldDB" id="A0A1S9PL46"/>
<dbReference type="InterPro" id="IPR053140">
    <property type="entry name" value="GDSL_Rv0518-like"/>
</dbReference>
<dbReference type="InterPro" id="IPR036514">
    <property type="entry name" value="SGNH_hydro_sf"/>
</dbReference>
<name>A0A1S9PL46_9SPHI</name>
<reference evidence="2 3" key="1">
    <citation type="submission" date="2016-07" db="EMBL/GenBank/DDBJ databases">
        <title>Genomic analysis of zinc-resistant bacterium Mucilaginibacter pedocola TBZ30.</title>
        <authorList>
            <person name="Huang J."/>
            <person name="Tang J."/>
        </authorList>
    </citation>
    <scope>NUCLEOTIDE SEQUENCE [LARGE SCALE GENOMIC DNA]</scope>
    <source>
        <strain evidence="2 3">TBZ30</strain>
    </source>
</reference>
<dbReference type="CDD" id="cd00229">
    <property type="entry name" value="SGNH_hydrolase"/>
    <property type="match status" value="1"/>
</dbReference>
<dbReference type="EMBL" id="MBTF01000001">
    <property type="protein sequence ID" value="OOQ61649.1"/>
    <property type="molecule type" value="Genomic_DNA"/>
</dbReference>
<evidence type="ECO:0000259" key="1">
    <source>
        <dbReference type="Pfam" id="PF13472"/>
    </source>
</evidence>
<dbReference type="InterPro" id="IPR013830">
    <property type="entry name" value="SGNH_hydro"/>
</dbReference>
<evidence type="ECO:0000313" key="2">
    <source>
        <dbReference type="EMBL" id="OOQ61649.1"/>
    </source>
</evidence>
<dbReference type="OrthoDB" id="9794725at2"/>
<sequence>MKKLLSFLLAASIFGCKYQRPPTPVQVPQESPEEKAAKALLATTPVPIRIAGKAYFFGDSITEGYNGNIVTADNWVALLAASVGWEAVNLGIGGSTLEWKINGSPSLNSMYVRAVNEIPAKTDNDKYLFFAYGINDVGFNTPDLTAEQFTADYQFVLDKAYAQGWLAKDIVLVNIYYCNEQLVFGKGVVTPGRLAAFNTALNTVAVKNGTRFIDINTFMKTNGAGYLLSADGVHPTNTGYAVIARGVQAALSTFQ</sequence>
<dbReference type="PANTHER" id="PTHR43784:SF2">
    <property type="entry name" value="GDSL-LIKE LIPASE_ACYLHYDROLASE, PUTATIVE (AFU_ORTHOLOGUE AFUA_2G00820)-RELATED"/>
    <property type="match status" value="1"/>
</dbReference>
<keyword evidence="3" id="KW-1185">Reference proteome</keyword>
<dbReference type="PANTHER" id="PTHR43784">
    <property type="entry name" value="GDSL-LIKE LIPASE/ACYLHYDROLASE, PUTATIVE (AFU_ORTHOLOGUE AFUA_2G00820)-RELATED"/>
    <property type="match status" value="1"/>
</dbReference>
<dbReference type="GO" id="GO:0016788">
    <property type="term" value="F:hydrolase activity, acting on ester bonds"/>
    <property type="evidence" value="ECO:0007669"/>
    <property type="project" value="UniProtKB-ARBA"/>
</dbReference>
<dbReference type="RefSeq" id="WP_078345820.1">
    <property type="nucleotide sequence ID" value="NZ_MBTF01000001.1"/>
</dbReference>
<gene>
    <name evidence="2" type="ORF">BC343_00810</name>
</gene>